<dbReference type="InterPro" id="IPR052942">
    <property type="entry name" value="LPS_cholinephosphotransferase"/>
</dbReference>
<organism evidence="2 3">
    <name type="scientific">Flavonifractor hominis</name>
    <dbReference type="NCBI Taxonomy" id="3133178"/>
    <lineage>
        <taxon>Bacteria</taxon>
        <taxon>Bacillati</taxon>
        <taxon>Bacillota</taxon>
        <taxon>Clostridia</taxon>
        <taxon>Eubacteriales</taxon>
        <taxon>Oscillospiraceae</taxon>
        <taxon>Flavonifractor</taxon>
    </lineage>
</organism>
<dbReference type="PANTHER" id="PTHR43404">
    <property type="entry name" value="LIPOPOLYSACCHARIDE CHOLINEPHOSPHOTRANSFERASE LICD"/>
    <property type="match status" value="1"/>
</dbReference>
<dbReference type="EMBL" id="JBBMFT010000002">
    <property type="protein sequence ID" value="MEQ2455826.1"/>
    <property type="molecule type" value="Genomic_DNA"/>
</dbReference>
<keyword evidence="3" id="KW-1185">Reference proteome</keyword>
<evidence type="ECO:0000259" key="1">
    <source>
        <dbReference type="Pfam" id="PF04991"/>
    </source>
</evidence>
<protein>
    <submittedName>
        <fullName evidence="2">LicD family protein</fullName>
    </submittedName>
</protein>
<evidence type="ECO:0000313" key="2">
    <source>
        <dbReference type="EMBL" id="MEQ2455826.1"/>
    </source>
</evidence>
<dbReference type="RefSeq" id="WP_349139426.1">
    <property type="nucleotide sequence ID" value="NZ_JBBMFT010000002.1"/>
</dbReference>
<feature type="domain" description="LicD/FKTN/FKRP nucleotidyltransferase" evidence="1">
    <location>
        <begin position="28"/>
        <end position="248"/>
    </location>
</feature>
<accession>A0ABV1EQD4</accession>
<dbReference type="PANTHER" id="PTHR43404:SF2">
    <property type="entry name" value="LIPOPOLYSACCHARIDE CHOLINEPHOSPHOTRANSFERASE LICD"/>
    <property type="match status" value="1"/>
</dbReference>
<evidence type="ECO:0000313" key="3">
    <source>
        <dbReference type="Proteomes" id="UP001440599"/>
    </source>
</evidence>
<gene>
    <name evidence="2" type="ORF">WMO45_04770</name>
</gene>
<sequence>MGRIDEKVQLRQLQEVQLEILKKIDAFCRNHQIVYSLYAGTLLGAVRHQGFIPWDDDLDICMSRAEYNRFLEAWEKEPVPGYVLQYKEAEPAFTQSFAKIRKDHTTFLQYKWEAGRYHTGIFVDIFPVDRLPSGKIQRLLFWYRCMKYQLYTREFPPSQNGVLVRWLSRWLLAIVRPNQRANQRARLLERIMRTDSDPTLQTVMIETVATMRQAHSNTLLDEYVELPFGGEHFMCFAQWDAYLKRKYGTYLALPPEEERMWKHHPLILDFEHNLEER</sequence>
<dbReference type="InterPro" id="IPR007074">
    <property type="entry name" value="LicD/FKTN/FKRP_NTP_transf"/>
</dbReference>
<dbReference type="Proteomes" id="UP001440599">
    <property type="component" value="Unassembled WGS sequence"/>
</dbReference>
<name>A0ABV1EQD4_9FIRM</name>
<dbReference type="Pfam" id="PF04991">
    <property type="entry name" value="LicD"/>
    <property type="match status" value="1"/>
</dbReference>
<proteinExistence type="predicted"/>
<comment type="caution">
    <text evidence="2">The sequence shown here is derived from an EMBL/GenBank/DDBJ whole genome shotgun (WGS) entry which is preliminary data.</text>
</comment>
<reference evidence="2 3" key="1">
    <citation type="submission" date="2024-03" db="EMBL/GenBank/DDBJ databases">
        <title>Human intestinal bacterial collection.</title>
        <authorList>
            <person name="Pauvert C."/>
            <person name="Hitch T.C.A."/>
            <person name="Clavel T."/>
        </authorList>
    </citation>
    <scope>NUCLEOTIDE SEQUENCE [LARGE SCALE GENOMIC DNA]</scope>
    <source>
        <strain evidence="2 3">CLA-AP-H34</strain>
    </source>
</reference>